<accession>A0A844F8J9</accession>
<dbReference type="InterPro" id="IPR025588">
    <property type="entry name" value="YcxB-like_C"/>
</dbReference>
<evidence type="ECO:0000313" key="4">
    <source>
        <dbReference type="Proteomes" id="UP000462363"/>
    </source>
</evidence>
<keyword evidence="1" id="KW-1133">Transmembrane helix</keyword>
<name>A0A844F8J9_CLOSV</name>
<dbReference type="Proteomes" id="UP000462363">
    <property type="component" value="Unassembled WGS sequence"/>
</dbReference>
<keyword evidence="1" id="KW-0812">Transmembrane</keyword>
<organism evidence="3 4">
    <name type="scientific">Clostridium scindens (strain JCM 10418 / VPI 12708)</name>
    <dbReference type="NCBI Taxonomy" id="29347"/>
    <lineage>
        <taxon>Bacteria</taxon>
        <taxon>Bacillati</taxon>
        <taxon>Bacillota</taxon>
        <taxon>Clostridia</taxon>
        <taxon>Lachnospirales</taxon>
        <taxon>Lachnospiraceae</taxon>
    </lineage>
</organism>
<dbReference type="EMBL" id="VUMB01000009">
    <property type="protein sequence ID" value="MSS39897.1"/>
    <property type="molecule type" value="Genomic_DNA"/>
</dbReference>
<gene>
    <name evidence="3" type="ORF">FYJ37_05925</name>
</gene>
<feature type="transmembrane region" description="Helical" evidence="1">
    <location>
        <begin position="40"/>
        <end position="57"/>
    </location>
</feature>
<dbReference type="Pfam" id="PF14317">
    <property type="entry name" value="YcxB"/>
    <property type="match status" value="1"/>
</dbReference>
<reference evidence="3 4" key="1">
    <citation type="submission" date="2019-08" db="EMBL/GenBank/DDBJ databases">
        <title>In-depth cultivation of the pig gut microbiome towards novel bacterial diversity and tailored functional studies.</title>
        <authorList>
            <person name="Wylensek D."/>
            <person name="Hitch T.C.A."/>
            <person name="Clavel T."/>
        </authorList>
    </citation>
    <scope>NUCLEOTIDE SEQUENCE [LARGE SCALE GENOMIC DNA]</scope>
    <source>
        <strain evidence="3 4">BL-389-WT-3D</strain>
    </source>
</reference>
<comment type="caution">
    <text evidence="3">The sequence shown here is derived from an EMBL/GenBank/DDBJ whole genome shotgun (WGS) entry which is preliminary data.</text>
</comment>
<evidence type="ECO:0000256" key="1">
    <source>
        <dbReference type="SAM" id="Phobius"/>
    </source>
</evidence>
<evidence type="ECO:0000259" key="2">
    <source>
        <dbReference type="Pfam" id="PF14317"/>
    </source>
</evidence>
<feature type="domain" description="YcxB-like C-terminal" evidence="2">
    <location>
        <begin position="110"/>
        <end position="168"/>
    </location>
</feature>
<dbReference type="AlphaFoldDB" id="A0A844F8J9"/>
<sequence>MKENKEESEMTPVYEVRTKHTGQVLKDFISFKEAERNAHITFRIVMLGICDVTLAYLGKGSALTYIFGILAVLTFAFALARKPIGVRRLAKADKNYQNQSEIHFIFGESEFRIENPDAGDPQRVKYGEVAFMYTDNKYYYINVNNEDMHMIPKEDFTLGSPEGFYDFIMDKTGKQLKPLKLTWKMKTSILKQAWMEVQSQKNTDKK</sequence>
<proteinExistence type="predicted"/>
<protein>
    <submittedName>
        <fullName evidence="3">YcxB family protein</fullName>
    </submittedName>
</protein>
<evidence type="ECO:0000313" key="3">
    <source>
        <dbReference type="EMBL" id="MSS39897.1"/>
    </source>
</evidence>
<keyword evidence="1" id="KW-0472">Membrane</keyword>
<feature type="transmembrane region" description="Helical" evidence="1">
    <location>
        <begin position="63"/>
        <end position="80"/>
    </location>
</feature>